<comment type="caution">
    <text evidence="3">The sequence shown here is derived from an EMBL/GenBank/DDBJ whole genome shotgun (WGS) entry which is preliminary data.</text>
</comment>
<dbReference type="RefSeq" id="WP_211869427.1">
    <property type="nucleotide sequence ID" value="NZ_JAAEDI010000014.1"/>
</dbReference>
<dbReference type="EMBL" id="JAAEDI010000014">
    <property type="protein sequence ID" value="MBR0650756.1"/>
    <property type="molecule type" value="Genomic_DNA"/>
</dbReference>
<organism evidence="3 4">
    <name type="scientific">Neoroseomonas terrae</name>
    <dbReference type="NCBI Taxonomy" id="424799"/>
    <lineage>
        <taxon>Bacteria</taxon>
        <taxon>Pseudomonadati</taxon>
        <taxon>Pseudomonadota</taxon>
        <taxon>Alphaproteobacteria</taxon>
        <taxon>Acetobacterales</taxon>
        <taxon>Acetobacteraceae</taxon>
        <taxon>Neoroseomonas</taxon>
    </lineage>
</organism>
<reference evidence="4" key="1">
    <citation type="journal article" date="2021" name="Syst. Appl. Microbiol.">
        <title>Roseomonas hellenica sp. nov., isolated from roots of wild-growing Alkanna tinctoria.</title>
        <authorList>
            <person name="Rat A."/>
            <person name="Naranjo H.D."/>
            <person name="Lebbe L."/>
            <person name="Cnockaert M."/>
            <person name="Krigas N."/>
            <person name="Grigoriadou K."/>
            <person name="Maloupa E."/>
            <person name="Willems A."/>
        </authorList>
    </citation>
    <scope>NUCLEOTIDE SEQUENCE [LARGE SCALE GENOMIC DNA]</scope>
    <source>
        <strain evidence="4">LMG 31159</strain>
    </source>
</reference>
<feature type="domain" description="Histidine kinase/HSP90-like ATPase" evidence="2">
    <location>
        <begin position="17"/>
        <end position="139"/>
    </location>
</feature>
<dbReference type="GO" id="GO:0005524">
    <property type="term" value="F:ATP binding"/>
    <property type="evidence" value="ECO:0007669"/>
    <property type="project" value="UniProtKB-KW"/>
</dbReference>
<name>A0ABS5EIA1_9PROT</name>
<dbReference type="InterPro" id="IPR050267">
    <property type="entry name" value="Anti-sigma-factor_SerPK"/>
</dbReference>
<evidence type="ECO:0000259" key="2">
    <source>
        <dbReference type="Pfam" id="PF13581"/>
    </source>
</evidence>
<dbReference type="CDD" id="cd16936">
    <property type="entry name" value="HATPase_RsbW-like"/>
    <property type="match status" value="1"/>
</dbReference>
<keyword evidence="3" id="KW-0067">ATP-binding</keyword>
<protein>
    <submittedName>
        <fullName evidence="3">ATP-binding protein</fullName>
    </submittedName>
</protein>
<dbReference type="Gene3D" id="3.30.565.10">
    <property type="entry name" value="Histidine kinase-like ATPase, C-terminal domain"/>
    <property type="match status" value="1"/>
</dbReference>
<keyword evidence="1" id="KW-0808">Transferase</keyword>
<keyword evidence="1" id="KW-0418">Kinase</keyword>
<keyword evidence="1" id="KW-0723">Serine/threonine-protein kinase</keyword>
<keyword evidence="3" id="KW-0547">Nucleotide-binding</keyword>
<accession>A0ABS5EIA1</accession>
<evidence type="ECO:0000313" key="3">
    <source>
        <dbReference type="EMBL" id="MBR0650756.1"/>
    </source>
</evidence>
<evidence type="ECO:0000256" key="1">
    <source>
        <dbReference type="ARBA" id="ARBA00022527"/>
    </source>
</evidence>
<dbReference type="SUPFAM" id="SSF55874">
    <property type="entry name" value="ATPase domain of HSP90 chaperone/DNA topoisomerase II/histidine kinase"/>
    <property type="match status" value="1"/>
</dbReference>
<dbReference type="Pfam" id="PF13581">
    <property type="entry name" value="HATPase_c_2"/>
    <property type="match status" value="1"/>
</dbReference>
<dbReference type="Proteomes" id="UP000698752">
    <property type="component" value="Unassembled WGS sequence"/>
</dbReference>
<keyword evidence="4" id="KW-1185">Reference proteome</keyword>
<proteinExistence type="predicted"/>
<gene>
    <name evidence="3" type="ORF">GXW78_13850</name>
</gene>
<dbReference type="PANTHER" id="PTHR35526">
    <property type="entry name" value="ANTI-SIGMA-F FACTOR RSBW-RELATED"/>
    <property type="match status" value="1"/>
</dbReference>
<dbReference type="InterPro" id="IPR003594">
    <property type="entry name" value="HATPase_dom"/>
</dbReference>
<sequence>MRPPGGETLRLVLGEGLEALRQAQLAVAAFLAARGAGPNTASRAELLLEEMALNTLRHGFADGSTPEVAVTAWQDDGRCGLDFEDRGAPFDPTLAPLPVKPGRLQDAPVGGLGLPLLHRIAAEIAYERSGDGRNHLRLVLPAEDAAIG</sequence>
<evidence type="ECO:0000313" key="4">
    <source>
        <dbReference type="Proteomes" id="UP000698752"/>
    </source>
</evidence>
<dbReference type="InterPro" id="IPR036890">
    <property type="entry name" value="HATPase_C_sf"/>
</dbReference>